<feature type="region of interest" description="Disordered" evidence="1">
    <location>
        <begin position="45"/>
        <end position="74"/>
    </location>
</feature>
<dbReference type="Proteomes" id="UP001474421">
    <property type="component" value="Unassembled WGS sequence"/>
</dbReference>
<dbReference type="InterPro" id="IPR007053">
    <property type="entry name" value="LRAT_dom"/>
</dbReference>
<dbReference type="AlphaFoldDB" id="A0AAW1C9N9"/>
<dbReference type="GO" id="GO:0048870">
    <property type="term" value="P:cell motility"/>
    <property type="evidence" value="ECO:0007669"/>
    <property type="project" value="TreeGrafter"/>
</dbReference>
<evidence type="ECO:0000313" key="4">
    <source>
        <dbReference type="Proteomes" id="UP001474421"/>
    </source>
</evidence>
<dbReference type="Gene3D" id="3.90.1720.10">
    <property type="entry name" value="endopeptidase domain like (from Nostoc punctiforme)"/>
    <property type="match status" value="1"/>
</dbReference>
<keyword evidence="4" id="KW-1185">Reference proteome</keyword>
<gene>
    <name evidence="3" type="ORF">NXF25_002409</name>
</gene>
<dbReference type="Pfam" id="PF04970">
    <property type="entry name" value="LRAT"/>
    <property type="match status" value="1"/>
</dbReference>
<feature type="region of interest" description="Disordered" evidence="1">
    <location>
        <begin position="198"/>
        <end position="232"/>
    </location>
</feature>
<sequence length="447" mass="48482">MDELSAINGTVIHYLVGYWLGAGVSSGLPFLRRLLTTSGAATSNIAKGARQARQRKPAGVSPPQGEQTAGVWNPTLGVPVIDTPEDGSSFPSAEPAWTAVAAAAGPAEGHLAALLRLSGSSPHSPWRPKDFKGVRGLGRHLGDSGSGDSCSRRALSLMGNQLDRITHLSYSELPTGDPSGIEKDELRVGVAYFFSDEEEDLDERGQPDKYCVKGSSSPAQESPTRHHHHHHAPQLVLSETQFSAFRGQECIFSKVSGDSQTGDLSVYPASALPALCKPGDLLELLYLGPSDHPPPPPQWAVYVGNAQIIHLHQGQIRQDSLYEAAPGNVGRVVSSWYRFRPLVAELVVQNACSHLGLKSHEICWTNSESFAAWCRFGKREFKAGGELQPASGSQPQQQYYLKIHLADNKGHTVRFQSLEDLIREKRRIDASGKLRVIQELAIVDGKE</sequence>
<evidence type="ECO:0000313" key="3">
    <source>
        <dbReference type="EMBL" id="KAK9411234.1"/>
    </source>
</evidence>
<comment type="caution">
    <text evidence="3">The sequence shown here is derived from an EMBL/GenBank/DDBJ whole genome shotgun (WGS) entry which is preliminary data.</text>
</comment>
<evidence type="ECO:0000259" key="2">
    <source>
        <dbReference type="PROSITE" id="PS51934"/>
    </source>
</evidence>
<proteinExistence type="predicted"/>
<dbReference type="GO" id="GO:0000902">
    <property type="term" value="P:cell morphogenesis"/>
    <property type="evidence" value="ECO:0007669"/>
    <property type="project" value="TreeGrafter"/>
</dbReference>
<dbReference type="PANTHER" id="PTHR46341:SF1">
    <property type="entry name" value="PROTEIN LRATD1"/>
    <property type="match status" value="1"/>
</dbReference>
<accession>A0AAW1C9N9</accession>
<protein>
    <submittedName>
        <fullName evidence="3">Protein FAM84A</fullName>
    </submittedName>
</protein>
<dbReference type="EMBL" id="JAOTOJ010000001">
    <property type="protein sequence ID" value="KAK9411234.1"/>
    <property type="molecule type" value="Genomic_DNA"/>
</dbReference>
<dbReference type="PANTHER" id="PTHR46341">
    <property type="entry name" value="PROTEIN FAM84B-RELATED"/>
    <property type="match status" value="1"/>
</dbReference>
<evidence type="ECO:0000256" key="1">
    <source>
        <dbReference type="SAM" id="MobiDB-lite"/>
    </source>
</evidence>
<dbReference type="InterPro" id="IPR043299">
    <property type="entry name" value="LRATD1_LRATD2"/>
</dbReference>
<feature type="domain" description="LRAT" evidence="2">
    <location>
        <begin position="288"/>
        <end position="383"/>
    </location>
</feature>
<reference evidence="3 4" key="1">
    <citation type="journal article" date="2024" name="Proc. Natl. Acad. Sci. U.S.A.">
        <title>The genetic regulatory architecture and epigenomic basis for age-related changes in rattlesnake venom.</title>
        <authorList>
            <person name="Hogan M.P."/>
            <person name="Holding M.L."/>
            <person name="Nystrom G.S."/>
            <person name="Colston T.J."/>
            <person name="Bartlett D.A."/>
            <person name="Mason A.J."/>
            <person name="Ellsworth S.A."/>
            <person name="Rautsaw R.M."/>
            <person name="Lawrence K.C."/>
            <person name="Strickland J.L."/>
            <person name="He B."/>
            <person name="Fraser P."/>
            <person name="Margres M.J."/>
            <person name="Gilbert D.M."/>
            <person name="Gibbs H.L."/>
            <person name="Parkinson C.L."/>
            <person name="Rokyta D.R."/>
        </authorList>
    </citation>
    <scope>NUCLEOTIDE SEQUENCE [LARGE SCALE GENOMIC DNA]</scope>
    <source>
        <strain evidence="3">DRR0105</strain>
    </source>
</reference>
<name>A0AAW1C9N9_CROAD</name>
<dbReference type="PROSITE" id="PS51934">
    <property type="entry name" value="LRAT"/>
    <property type="match status" value="1"/>
</dbReference>
<organism evidence="3 4">
    <name type="scientific">Crotalus adamanteus</name>
    <name type="common">Eastern diamondback rattlesnake</name>
    <dbReference type="NCBI Taxonomy" id="8729"/>
    <lineage>
        <taxon>Eukaryota</taxon>
        <taxon>Metazoa</taxon>
        <taxon>Chordata</taxon>
        <taxon>Craniata</taxon>
        <taxon>Vertebrata</taxon>
        <taxon>Euteleostomi</taxon>
        <taxon>Lepidosauria</taxon>
        <taxon>Squamata</taxon>
        <taxon>Bifurcata</taxon>
        <taxon>Unidentata</taxon>
        <taxon>Episquamata</taxon>
        <taxon>Toxicofera</taxon>
        <taxon>Serpentes</taxon>
        <taxon>Colubroidea</taxon>
        <taxon>Viperidae</taxon>
        <taxon>Crotalinae</taxon>
        <taxon>Crotalus</taxon>
    </lineage>
</organism>